<dbReference type="GO" id="GO:0046872">
    <property type="term" value="F:metal ion binding"/>
    <property type="evidence" value="ECO:0007669"/>
    <property type="project" value="UniProtKB-KW"/>
</dbReference>
<dbReference type="Pfam" id="PF06155">
    <property type="entry name" value="GBBH-like_N"/>
    <property type="match status" value="1"/>
</dbReference>
<evidence type="ECO:0000313" key="4">
    <source>
        <dbReference type="EMBL" id="SUZ92714.1"/>
    </source>
</evidence>
<dbReference type="EMBL" id="UINC01002083">
    <property type="protein sequence ID" value="SUZ92714.1"/>
    <property type="molecule type" value="Genomic_DNA"/>
</dbReference>
<dbReference type="AlphaFoldDB" id="A0A381RN82"/>
<accession>A0A381RN82</accession>
<proteinExistence type="predicted"/>
<protein>
    <recommendedName>
        <fullName evidence="3">Gamma-butyrobetaine hydroxylase-like N-terminal domain-containing protein</fullName>
    </recommendedName>
</protein>
<dbReference type="InterPro" id="IPR038492">
    <property type="entry name" value="GBBH-like_N_sf"/>
</dbReference>
<evidence type="ECO:0000259" key="3">
    <source>
        <dbReference type="Pfam" id="PF06155"/>
    </source>
</evidence>
<sequence length="107" mass="12269">VPEPHVDPLRIEPTKDRERLEIEWKDGVISEYVPRYLRLLCPCAGCVDEMSGVRTLVSESVDMGIYLTAIHYVGQYALQFIWSDGHSTGLYTFEYLREIWDADSGSL</sequence>
<keyword evidence="1" id="KW-0479">Metal-binding</keyword>
<evidence type="ECO:0000256" key="1">
    <source>
        <dbReference type="ARBA" id="ARBA00022723"/>
    </source>
</evidence>
<dbReference type="PANTHER" id="PTHR35303">
    <property type="entry name" value="OS02G0197800 PROTEIN"/>
    <property type="match status" value="1"/>
</dbReference>
<gene>
    <name evidence="4" type="ORF">METZ01_LOCUS45568</name>
</gene>
<feature type="non-terminal residue" evidence="4">
    <location>
        <position position="1"/>
    </location>
</feature>
<name>A0A381RN82_9ZZZZ</name>
<dbReference type="Gene3D" id="3.30.2020.30">
    <property type="match status" value="1"/>
</dbReference>
<dbReference type="InterPro" id="IPR010376">
    <property type="entry name" value="GBBH-like_N"/>
</dbReference>
<keyword evidence="2" id="KW-0408">Iron</keyword>
<organism evidence="4">
    <name type="scientific">marine metagenome</name>
    <dbReference type="NCBI Taxonomy" id="408172"/>
    <lineage>
        <taxon>unclassified sequences</taxon>
        <taxon>metagenomes</taxon>
        <taxon>ecological metagenomes</taxon>
    </lineage>
</organism>
<evidence type="ECO:0000256" key="2">
    <source>
        <dbReference type="ARBA" id="ARBA00023004"/>
    </source>
</evidence>
<feature type="domain" description="Gamma-butyrobetaine hydroxylase-like N-terminal" evidence="3">
    <location>
        <begin position="14"/>
        <end position="97"/>
    </location>
</feature>
<reference evidence="4" key="1">
    <citation type="submission" date="2018-05" db="EMBL/GenBank/DDBJ databases">
        <authorList>
            <person name="Lanie J.A."/>
            <person name="Ng W.-L."/>
            <person name="Kazmierczak K.M."/>
            <person name="Andrzejewski T.M."/>
            <person name="Davidsen T.M."/>
            <person name="Wayne K.J."/>
            <person name="Tettelin H."/>
            <person name="Glass J.I."/>
            <person name="Rusch D."/>
            <person name="Podicherti R."/>
            <person name="Tsui H.-C.T."/>
            <person name="Winkler M.E."/>
        </authorList>
    </citation>
    <scope>NUCLEOTIDE SEQUENCE</scope>
</reference>